<accession>A0A857CG36</accession>
<dbReference type="PROSITE" id="PS00383">
    <property type="entry name" value="TYR_PHOSPHATASE_1"/>
    <property type="match status" value="1"/>
</dbReference>
<reference evidence="4 5" key="1">
    <citation type="submission" date="2019-12" db="EMBL/GenBank/DDBJ databases">
        <title>The genome of Stappia indica PHM037.</title>
        <authorList>
            <person name="Kacar D."/>
            <person name="Galan B."/>
            <person name="Canedo L."/>
            <person name="Rodriguez P."/>
            <person name="de la Calle F."/>
            <person name="Garcia J.L."/>
        </authorList>
    </citation>
    <scope>NUCLEOTIDE SEQUENCE [LARGE SCALE GENOMIC DNA]</scope>
    <source>
        <strain evidence="4 5">PHM037</strain>
    </source>
</reference>
<evidence type="ECO:0000259" key="3">
    <source>
        <dbReference type="Pfam" id="PF22784"/>
    </source>
</evidence>
<feature type="domain" description="Swiss Army Knife protein DSP-PTPase phosphatase" evidence="3">
    <location>
        <begin position="64"/>
        <end position="182"/>
    </location>
</feature>
<keyword evidence="2" id="KW-0812">Transmembrane</keyword>
<keyword evidence="2" id="KW-1133">Transmembrane helix</keyword>
<dbReference type="KEGG" id="siw:GH266_14330"/>
<evidence type="ECO:0000256" key="1">
    <source>
        <dbReference type="ARBA" id="ARBA00022801"/>
    </source>
</evidence>
<evidence type="ECO:0000313" key="5">
    <source>
        <dbReference type="Proteomes" id="UP000435648"/>
    </source>
</evidence>
<organism evidence="4 5">
    <name type="scientific">Stappia indica</name>
    <dbReference type="NCBI Taxonomy" id="538381"/>
    <lineage>
        <taxon>Bacteria</taxon>
        <taxon>Pseudomonadati</taxon>
        <taxon>Pseudomonadota</taxon>
        <taxon>Alphaproteobacteria</taxon>
        <taxon>Hyphomicrobiales</taxon>
        <taxon>Stappiaceae</taxon>
        <taxon>Stappia</taxon>
    </lineage>
</organism>
<dbReference type="Pfam" id="PF22784">
    <property type="entry name" value="PTP-SAK"/>
    <property type="match status" value="1"/>
</dbReference>
<dbReference type="Gene3D" id="3.90.190.10">
    <property type="entry name" value="Protein tyrosine phosphatase superfamily"/>
    <property type="match status" value="1"/>
</dbReference>
<evidence type="ECO:0000313" key="4">
    <source>
        <dbReference type="EMBL" id="QGZ37422.1"/>
    </source>
</evidence>
<dbReference type="InterPro" id="IPR057023">
    <property type="entry name" value="PTP-SAK"/>
</dbReference>
<gene>
    <name evidence="4" type="ORF">GH266_14330</name>
</gene>
<keyword evidence="1" id="KW-0378">Hydrolase</keyword>
<keyword evidence="2" id="KW-0472">Membrane</keyword>
<evidence type="ECO:0000256" key="2">
    <source>
        <dbReference type="SAM" id="Phobius"/>
    </source>
</evidence>
<dbReference type="Proteomes" id="UP000435648">
    <property type="component" value="Chromosome"/>
</dbReference>
<dbReference type="GO" id="GO:0016791">
    <property type="term" value="F:phosphatase activity"/>
    <property type="evidence" value="ECO:0007669"/>
    <property type="project" value="UniProtKB-ARBA"/>
</dbReference>
<sequence length="219" mass="24036">MPGIGRLVPRAFCPPCRDLRVTKTKRPARAGLWRWLRRGALTLAAVLVLCVGHAVLLQLTGNLHTVVAGELYRSAQPSGEDIASQRERFGIRTILNLRGASPGAPWYEGERAAAEQLGIGHLDFAMSESLVLSRSEAEQLVTLMREAPKPLLIHCRAGSDRTGLAASLYMAAIAGADEEEAEAQLSFRFGHVPLPWLSRAWPMDESFEQLEHWLGFTAS</sequence>
<name>A0A857CG36_9HYPH</name>
<proteinExistence type="predicted"/>
<dbReference type="OrthoDB" id="9814896at2"/>
<dbReference type="InterPro" id="IPR029021">
    <property type="entry name" value="Prot-tyrosine_phosphatase-like"/>
</dbReference>
<dbReference type="SUPFAM" id="SSF52799">
    <property type="entry name" value="(Phosphotyrosine protein) phosphatases II"/>
    <property type="match status" value="1"/>
</dbReference>
<feature type="transmembrane region" description="Helical" evidence="2">
    <location>
        <begin position="35"/>
        <end position="56"/>
    </location>
</feature>
<dbReference type="AlphaFoldDB" id="A0A857CG36"/>
<dbReference type="InterPro" id="IPR016130">
    <property type="entry name" value="Tyr_Pase_AS"/>
</dbReference>
<dbReference type="EMBL" id="CP046908">
    <property type="protein sequence ID" value="QGZ37422.1"/>
    <property type="molecule type" value="Genomic_DNA"/>
</dbReference>
<protein>
    <submittedName>
        <fullName evidence="4">Protein tyrosine phosphatase</fullName>
    </submittedName>
</protein>